<organism evidence="3 4">
    <name type="scientific">Stenotrophobium rhamnosiphilum</name>
    <dbReference type="NCBI Taxonomy" id="2029166"/>
    <lineage>
        <taxon>Bacteria</taxon>
        <taxon>Pseudomonadati</taxon>
        <taxon>Pseudomonadota</taxon>
        <taxon>Gammaproteobacteria</taxon>
        <taxon>Nevskiales</taxon>
        <taxon>Nevskiaceae</taxon>
        <taxon>Stenotrophobium</taxon>
    </lineage>
</organism>
<keyword evidence="1" id="KW-0732">Signal</keyword>
<reference evidence="3 4" key="1">
    <citation type="submission" date="2018-04" db="EMBL/GenBank/DDBJ databases">
        <title>Novel species isolated from glacier.</title>
        <authorList>
            <person name="Liu Q."/>
            <person name="Xin Y.-H."/>
        </authorList>
    </citation>
    <scope>NUCLEOTIDE SEQUENCE [LARGE SCALE GENOMIC DNA]</scope>
    <source>
        <strain evidence="3 4">GT1R17</strain>
    </source>
</reference>
<accession>A0A2T5MAY2</accession>
<dbReference type="EMBL" id="QANS01000019">
    <property type="protein sequence ID" value="PTU27698.1"/>
    <property type="molecule type" value="Genomic_DNA"/>
</dbReference>
<proteinExistence type="predicted"/>
<gene>
    <name evidence="3" type="ORF">CJD38_18280</name>
</gene>
<dbReference type="InterPro" id="IPR008964">
    <property type="entry name" value="Invasin/intimin_cell_adhesion"/>
</dbReference>
<feature type="non-terminal residue" evidence="3">
    <location>
        <position position="621"/>
    </location>
</feature>
<dbReference type="OrthoDB" id="422888at2"/>
<feature type="domain" description="BIG2" evidence="2">
    <location>
        <begin position="44"/>
        <end position="125"/>
    </location>
</feature>
<feature type="signal peptide" evidence="1">
    <location>
        <begin position="1"/>
        <end position="35"/>
    </location>
</feature>
<evidence type="ECO:0000256" key="1">
    <source>
        <dbReference type="SAM" id="SignalP"/>
    </source>
</evidence>
<dbReference type="SUPFAM" id="SSF49373">
    <property type="entry name" value="Invasin/intimin cell-adhesion fragments"/>
    <property type="match status" value="1"/>
</dbReference>
<comment type="caution">
    <text evidence="3">The sequence shown here is derived from an EMBL/GenBank/DDBJ whole genome shotgun (WGS) entry which is preliminary data.</text>
</comment>
<dbReference type="RefSeq" id="WP_146166027.1">
    <property type="nucleotide sequence ID" value="NZ_QANS01000019.1"/>
</dbReference>
<keyword evidence="4" id="KW-1185">Reference proteome</keyword>
<dbReference type="Proteomes" id="UP000244248">
    <property type="component" value="Unassembled WGS sequence"/>
</dbReference>
<dbReference type="InterPro" id="IPR003343">
    <property type="entry name" value="Big_2"/>
</dbReference>
<sequence length="621" mass="65077">MNSSPRHHHKLSFVSSFFAAMLRSAALLAMLLVLAACTNNTGKSAARVEIVQTGMLFTERGQTRQLSARVFDAAGAPIDAAVRWSSSDEANISVASNGIALAERSTGSTQITATVGDVRSAPLLAVITTVAPGTVLVSDEQIARVAESDPDAAPSLDNTYTVVISGIALPVVGTLIVGTGSAPVAGRVVSAREVAGGVEVTLKLAPLSVLFPGLEINQRFNLADVPATIPESVNAGYTVLREGNTYTFTPRPEARAAVAKAGGVPAGTRTLFQGCEGSINGIGLGDDAAPPFVFEPQPVFTFTIAPALDVIYTEARGLERFVVTAEPTFLIDGTVKATAAFEGKVSCKAELLIFPVPVGGALSVVISGLVPVGVGFELAGKITVAQMKLGLKSRTSAKAALGLSCESECSLVNELTDFVNTNTPTVDVPGLDDFRIKPEFTAFGYVEAAVGNRFFKSLQFKAFEIKAGPKLEGEFAPLSTQIAATDFKSNYKLSLVLNAGFGDDIESVLNILGVVEVGNEVLEKAINLAASPTGVLTADRDSFVLGDTVKFELKLDPLTVKFLGLYNIKEIVLIRNHGLREIARVAASGEQTTFNFTFIAPDEGRASEFTAFAVTSLLPAN</sequence>
<dbReference type="SMART" id="SM00635">
    <property type="entry name" value="BID_2"/>
    <property type="match status" value="1"/>
</dbReference>
<dbReference type="AlphaFoldDB" id="A0A2T5MAY2"/>
<protein>
    <recommendedName>
        <fullName evidence="2">BIG2 domain-containing protein</fullName>
    </recommendedName>
</protein>
<evidence type="ECO:0000313" key="3">
    <source>
        <dbReference type="EMBL" id="PTU27698.1"/>
    </source>
</evidence>
<name>A0A2T5MAY2_9GAMM</name>
<feature type="chain" id="PRO_5015766783" description="BIG2 domain-containing protein" evidence="1">
    <location>
        <begin position="36"/>
        <end position="621"/>
    </location>
</feature>
<evidence type="ECO:0000313" key="4">
    <source>
        <dbReference type="Proteomes" id="UP000244248"/>
    </source>
</evidence>
<evidence type="ECO:0000259" key="2">
    <source>
        <dbReference type="SMART" id="SM00635"/>
    </source>
</evidence>
<dbReference type="Gene3D" id="2.60.40.1080">
    <property type="match status" value="1"/>
</dbReference>